<dbReference type="InterPro" id="IPR002035">
    <property type="entry name" value="VWF_A"/>
</dbReference>
<dbReference type="PANTHER" id="PTHR41248">
    <property type="entry name" value="NORD PROTEIN"/>
    <property type="match status" value="1"/>
</dbReference>
<name>A0A381VJD4_9ZZZZ</name>
<accession>A0A381VJD4</accession>
<feature type="compositionally biased region" description="Acidic residues" evidence="1">
    <location>
        <begin position="201"/>
        <end position="233"/>
    </location>
</feature>
<evidence type="ECO:0000313" key="3">
    <source>
        <dbReference type="EMBL" id="SVA39908.1"/>
    </source>
</evidence>
<gene>
    <name evidence="3" type="ORF">METZ01_LOCUS92762</name>
</gene>
<dbReference type="SUPFAM" id="SSF53300">
    <property type="entry name" value="vWA-like"/>
    <property type="match status" value="1"/>
</dbReference>
<evidence type="ECO:0000256" key="1">
    <source>
        <dbReference type="SAM" id="MobiDB-lite"/>
    </source>
</evidence>
<dbReference type="InterPro" id="IPR051928">
    <property type="entry name" value="NorD/CobT"/>
</dbReference>
<dbReference type="SMART" id="SM00327">
    <property type="entry name" value="VWA"/>
    <property type="match status" value="1"/>
</dbReference>
<dbReference type="PIRSF" id="PIRSF031715">
    <property type="entry name" value="Cob_chel_CobT"/>
    <property type="match status" value="1"/>
</dbReference>
<dbReference type="GO" id="GO:0009236">
    <property type="term" value="P:cobalamin biosynthetic process"/>
    <property type="evidence" value="ECO:0007669"/>
    <property type="project" value="InterPro"/>
</dbReference>
<organism evidence="3">
    <name type="scientific">marine metagenome</name>
    <dbReference type="NCBI Taxonomy" id="408172"/>
    <lineage>
        <taxon>unclassified sequences</taxon>
        <taxon>metagenomes</taxon>
        <taxon>ecological metagenomes</taxon>
    </lineage>
</organism>
<feature type="non-terminal residue" evidence="3">
    <location>
        <position position="1"/>
    </location>
</feature>
<dbReference type="Pfam" id="PF11775">
    <property type="entry name" value="CobT_C"/>
    <property type="match status" value="1"/>
</dbReference>
<feature type="region of interest" description="Disordered" evidence="1">
    <location>
        <begin position="193"/>
        <end position="246"/>
    </location>
</feature>
<dbReference type="InterPro" id="IPR006538">
    <property type="entry name" value="CobT"/>
</dbReference>
<dbReference type="Gene3D" id="3.40.50.410">
    <property type="entry name" value="von Willebrand factor, type A domain"/>
    <property type="match status" value="1"/>
</dbReference>
<dbReference type="PROSITE" id="PS50234">
    <property type="entry name" value="VWFA"/>
    <property type="match status" value="1"/>
</dbReference>
<dbReference type="Pfam" id="PF06213">
    <property type="entry name" value="CobT"/>
    <property type="match status" value="1"/>
</dbReference>
<dbReference type="InterPro" id="IPR025861">
    <property type="entry name" value="CobT_VWA_dom"/>
</dbReference>
<dbReference type="AlphaFoldDB" id="A0A381VJD4"/>
<dbReference type="EMBL" id="UINC01008878">
    <property type="protein sequence ID" value="SVA39908.1"/>
    <property type="molecule type" value="Genomic_DNA"/>
</dbReference>
<dbReference type="InterPro" id="IPR036465">
    <property type="entry name" value="vWFA_dom_sf"/>
</dbReference>
<dbReference type="CDD" id="cd01454">
    <property type="entry name" value="vWA_norD_type"/>
    <property type="match status" value="1"/>
</dbReference>
<feature type="domain" description="VWFA" evidence="2">
    <location>
        <begin position="352"/>
        <end position="567"/>
    </location>
</feature>
<evidence type="ECO:0000259" key="2">
    <source>
        <dbReference type="PROSITE" id="PS50234"/>
    </source>
</evidence>
<sequence length="567" mass="65390">VLPKIDNQEDINSLSELRGSADNQALMYKYHDKNLFNELAPTGEKNRQIYETLENTRIQMIGSNLMRGVKSNLYALYAKKCKENNLENISDQSDLGIESGIDLYFRNQVSPDFIPKNASKAVTLWTKWLQKKIGNSTDELIKNIHDQKLFAENVNKLITELNYYDQTENSEENSEKNNNIDELKNNEISEIENQTSFSDSESSESQEEVGFEDSEVSIDQENNDEMNDVDEGNTENTTPQYKHDNSNEQILNDYLIYSEEFDEIITAAHICEEEELTRLRNYLDQQLKSFQIIISRLANRLQRKLLAKQNRSWDFDLEEGLLDTSRLTRIIMDPYHSLSFKKEKDTDFKDTVVSLLIDNSGSMRGRPITVAAMSADILARTLERCGVKVEILGFTTKAWKGGKSRERWMQNNKTPSPGRLNDLRHIIYKSADEPWRRAKKNLGLMMREGLLKENIDGEALLWAHKRLQNRYEARKILMVISDGAPVDDSTLSVNSGNYLEKHLRGVIDWIETKSNVQLLAVGIGHDVTRYYNRAVTIIDAEQLADVMTEQLVDLFDENERKMRKTVN</sequence>
<reference evidence="3" key="1">
    <citation type="submission" date="2018-05" db="EMBL/GenBank/DDBJ databases">
        <authorList>
            <person name="Lanie J.A."/>
            <person name="Ng W.-L."/>
            <person name="Kazmierczak K.M."/>
            <person name="Andrzejewski T.M."/>
            <person name="Davidsen T.M."/>
            <person name="Wayne K.J."/>
            <person name="Tettelin H."/>
            <person name="Glass J.I."/>
            <person name="Rusch D."/>
            <person name="Podicherti R."/>
            <person name="Tsui H.-C.T."/>
            <person name="Winkler M.E."/>
        </authorList>
    </citation>
    <scope>NUCLEOTIDE SEQUENCE</scope>
</reference>
<protein>
    <recommendedName>
        <fullName evidence="2">VWFA domain-containing protein</fullName>
    </recommendedName>
</protein>
<proteinExistence type="predicted"/>
<dbReference type="PANTHER" id="PTHR41248:SF1">
    <property type="entry name" value="NORD PROTEIN"/>
    <property type="match status" value="1"/>
</dbReference>